<comment type="caution">
    <text evidence="1">The sequence shown here is derived from an EMBL/GenBank/DDBJ whole genome shotgun (WGS) entry which is preliminary data.</text>
</comment>
<dbReference type="EMBL" id="BGPR01047080">
    <property type="protein sequence ID" value="GBO24086.1"/>
    <property type="molecule type" value="Genomic_DNA"/>
</dbReference>
<protein>
    <submittedName>
        <fullName evidence="1">Uncharacterized protein</fullName>
    </submittedName>
</protein>
<keyword evidence="2" id="KW-1185">Reference proteome</keyword>
<sequence length="34" mass="3620">MRKSADVSESVAIQYALNSRTNGSRRLAGMGVGH</sequence>
<evidence type="ECO:0000313" key="1">
    <source>
        <dbReference type="EMBL" id="GBO24086.1"/>
    </source>
</evidence>
<organism evidence="1 2">
    <name type="scientific">Araneus ventricosus</name>
    <name type="common">Orbweaver spider</name>
    <name type="synonym">Epeira ventricosa</name>
    <dbReference type="NCBI Taxonomy" id="182803"/>
    <lineage>
        <taxon>Eukaryota</taxon>
        <taxon>Metazoa</taxon>
        <taxon>Ecdysozoa</taxon>
        <taxon>Arthropoda</taxon>
        <taxon>Chelicerata</taxon>
        <taxon>Arachnida</taxon>
        <taxon>Araneae</taxon>
        <taxon>Araneomorphae</taxon>
        <taxon>Entelegynae</taxon>
        <taxon>Araneoidea</taxon>
        <taxon>Araneidae</taxon>
        <taxon>Araneus</taxon>
    </lineage>
</organism>
<accession>A0A4Y2VIS1</accession>
<evidence type="ECO:0000313" key="2">
    <source>
        <dbReference type="Proteomes" id="UP000499080"/>
    </source>
</evidence>
<reference evidence="1 2" key="1">
    <citation type="journal article" date="2019" name="Sci. Rep.">
        <title>Orb-weaving spider Araneus ventricosus genome elucidates the spidroin gene catalogue.</title>
        <authorList>
            <person name="Kono N."/>
            <person name="Nakamura H."/>
            <person name="Ohtoshi R."/>
            <person name="Moran D.A.P."/>
            <person name="Shinohara A."/>
            <person name="Yoshida Y."/>
            <person name="Fujiwara M."/>
            <person name="Mori M."/>
            <person name="Tomita M."/>
            <person name="Arakawa K."/>
        </authorList>
    </citation>
    <scope>NUCLEOTIDE SEQUENCE [LARGE SCALE GENOMIC DNA]</scope>
</reference>
<dbReference type="AlphaFoldDB" id="A0A4Y2VIS1"/>
<dbReference type="Proteomes" id="UP000499080">
    <property type="component" value="Unassembled WGS sequence"/>
</dbReference>
<feature type="non-terminal residue" evidence="1">
    <location>
        <position position="34"/>
    </location>
</feature>
<proteinExistence type="predicted"/>
<gene>
    <name evidence="1" type="ORF">AVEN_58260_1</name>
</gene>
<name>A0A4Y2VIS1_ARAVE</name>